<comment type="cofactor">
    <cofactor evidence="1">
        <name>Mg(2+)</name>
        <dbReference type="ChEBI" id="CHEBI:18420"/>
    </cofactor>
</comment>
<dbReference type="GO" id="GO:0004519">
    <property type="term" value="F:endonuclease activity"/>
    <property type="evidence" value="ECO:0007669"/>
    <property type="project" value="UniProtKB-KW"/>
</dbReference>
<proteinExistence type="predicted"/>
<evidence type="ECO:0000256" key="7">
    <source>
        <dbReference type="ARBA" id="ARBA00022801"/>
    </source>
</evidence>
<evidence type="ECO:0000256" key="3">
    <source>
        <dbReference type="ARBA" id="ARBA00022519"/>
    </source>
</evidence>
<evidence type="ECO:0000313" key="13">
    <source>
        <dbReference type="Proteomes" id="UP000694001"/>
    </source>
</evidence>
<dbReference type="KEGG" id="elio:KO353_12985"/>
<keyword evidence="2" id="KW-1003">Cell membrane</keyword>
<keyword evidence="4" id="KW-0540">Nuclease</keyword>
<evidence type="ECO:0000256" key="8">
    <source>
        <dbReference type="ARBA" id="ARBA00022842"/>
    </source>
</evidence>
<keyword evidence="13" id="KW-1185">Reference proteome</keyword>
<evidence type="ECO:0000259" key="11">
    <source>
        <dbReference type="PROSITE" id="PS50126"/>
    </source>
</evidence>
<keyword evidence="9" id="KW-0694">RNA-binding</keyword>
<dbReference type="GO" id="GO:0016787">
    <property type="term" value="F:hydrolase activity"/>
    <property type="evidence" value="ECO:0007669"/>
    <property type="project" value="UniProtKB-KW"/>
</dbReference>
<evidence type="ECO:0000313" key="12">
    <source>
        <dbReference type="EMBL" id="QXM24168.1"/>
    </source>
</evidence>
<dbReference type="GO" id="GO:0005737">
    <property type="term" value="C:cytoplasm"/>
    <property type="evidence" value="ECO:0007669"/>
    <property type="project" value="TreeGrafter"/>
</dbReference>
<keyword evidence="5" id="KW-0479">Metal-binding</keyword>
<sequence length="398" mass="41211">MADGWLLISASPGEHRLARLRGNRLVAYMVERPGHPSFVGALFHARVVSVAPGLAGAFLALAPGVDAFLPAEEADPDRPDGSPSRPIGALVHTGQAIAVRVTRAAMDGKGARATARIPPADRARAASLPPPALVEAGPDAIARALATSPEVIVTDDPDLAASIRHRFPALHDRVRTSSTPLFEDALEEEIEALVAPEVRLPRGGRLRISLTPAVTAIDVDTGPTGGGSARAEREAANRAAIAEAARQVALRSLCGPIVLDLAGLPGGRGARSALIAEATKAFAAWASDASVLGFSRLGLLEIVRPRVHPPLPEVLGTAAEGTVLSPLTHALAAFRAALRLARQPGAVPRLVAAPSVIAAARAETGALATLAVRLGHPLALIEESSLPPEAWRVEDSRR</sequence>
<dbReference type="GO" id="GO:0004540">
    <property type="term" value="F:RNA nuclease activity"/>
    <property type="evidence" value="ECO:0007669"/>
    <property type="project" value="InterPro"/>
</dbReference>
<dbReference type="RefSeq" id="WP_218285154.1">
    <property type="nucleotide sequence ID" value="NZ_CP076448.1"/>
</dbReference>
<accession>A0A975U2I0</accession>
<dbReference type="PANTHER" id="PTHR30001:SF1">
    <property type="entry name" value="RIBONUCLEASE E_G-LIKE PROTEIN, CHLOROPLASTIC"/>
    <property type="match status" value="1"/>
</dbReference>
<feature type="domain" description="S1 motif" evidence="11">
    <location>
        <begin position="40"/>
        <end position="116"/>
    </location>
</feature>
<dbReference type="EMBL" id="CP076448">
    <property type="protein sequence ID" value="QXM24168.1"/>
    <property type="molecule type" value="Genomic_DNA"/>
</dbReference>
<dbReference type="PROSITE" id="PS50126">
    <property type="entry name" value="S1"/>
    <property type="match status" value="1"/>
</dbReference>
<dbReference type="Proteomes" id="UP000694001">
    <property type="component" value="Chromosome"/>
</dbReference>
<organism evidence="12 13">
    <name type="scientific">Elioraea tepida</name>
    <dbReference type="NCBI Taxonomy" id="2843330"/>
    <lineage>
        <taxon>Bacteria</taxon>
        <taxon>Pseudomonadati</taxon>
        <taxon>Pseudomonadota</taxon>
        <taxon>Alphaproteobacteria</taxon>
        <taxon>Acetobacterales</taxon>
        <taxon>Elioraeaceae</taxon>
        <taxon>Elioraea</taxon>
    </lineage>
</organism>
<keyword evidence="8" id="KW-0460">Magnesium</keyword>
<evidence type="ECO:0000256" key="2">
    <source>
        <dbReference type="ARBA" id="ARBA00022475"/>
    </source>
</evidence>
<dbReference type="InterPro" id="IPR019307">
    <property type="entry name" value="RNA-bd_AU-1/RNase_E/G"/>
</dbReference>
<evidence type="ECO:0000256" key="6">
    <source>
        <dbReference type="ARBA" id="ARBA00022759"/>
    </source>
</evidence>
<dbReference type="GO" id="GO:0003723">
    <property type="term" value="F:RNA binding"/>
    <property type="evidence" value="ECO:0007669"/>
    <property type="project" value="UniProtKB-KW"/>
</dbReference>
<evidence type="ECO:0000256" key="5">
    <source>
        <dbReference type="ARBA" id="ARBA00022723"/>
    </source>
</evidence>
<dbReference type="SMART" id="SM00316">
    <property type="entry name" value="S1"/>
    <property type="match status" value="1"/>
</dbReference>
<evidence type="ECO:0000256" key="10">
    <source>
        <dbReference type="ARBA" id="ARBA00023136"/>
    </source>
</evidence>
<keyword evidence="7" id="KW-0378">Hydrolase</keyword>
<gene>
    <name evidence="12" type="ORF">KO353_12985</name>
</gene>
<keyword evidence="6" id="KW-0255">Endonuclease</keyword>
<name>A0A975U2I0_9PROT</name>
<reference evidence="12" key="1">
    <citation type="submission" date="2021-06" db="EMBL/GenBank/DDBJ databases">
        <title>Elioraea tepida, sp. nov., a moderately thermophilic aerobic anoxygenic phototrophic bacterium isolated from an alkaline siliceous hot spring mat community in Yellowstone National Park, WY, USA.</title>
        <authorList>
            <person name="Saini M.K."/>
            <person name="Yoshida S."/>
            <person name="Sebastian A."/>
            <person name="Hirose S."/>
            <person name="Hara E."/>
            <person name="Tamaki H."/>
            <person name="Soulier N.T."/>
            <person name="Albert I."/>
            <person name="Hanada S."/>
            <person name="Bryant D.A."/>
            <person name="Tank M."/>
        </authorList>
    </citation>
    <scope>NUCLEOTIDE SEQUENCE</scope>
    <source>
        <strain evidence="12">MS-P2</strain>
    </source>
</reference>
<dbReference type="GO" id="GO:0006364">
    <property type="term" value="P:rRNA processing"/>
    <property type="evidence" value="ECO:0007669"/>
    <property type="project" value="TreeGrafter"/>
</dbReference>
<evidence type="ECO:0000256" key="4">
    <source>
        <dbReference type="ARBA" id="ARBA00022722"/>
    </source>
</evidence>
<dbReference type="PANTHER" id="PTHR30001">
    <property type="entry name" value="RIBONUCLEASE"/>
    <property type="match status" value="1"/>
</dbReference>
<dbReference type="AlphaFoldDB" id="A0A975U2I0"/>
<dbReference type="Pfam" id="PF10150">
    <property type="entry name" value="RNase_E_G"/>
    <property type="match status" value="1"/>
</dbReference>
<dbReference type="InterPro" id="IPR004659">
    <property type="entry name" value="RNase_E/G"/>
</dbReference>
<dbReference type="InterPro" id="IPR003029">
    <property type="entry name" value="S1_domain"/>
</dbReference>
<keyword evidence="10" id="KW-0472">Membrane</keyword>
<evidence type="ECO:0000256" key="9">
    <source>
        <dbReference type="ARBA" id="ARBA00022884"/>
    </source>
</evidence>
<evidence type="ECO:0000256" key="1">
    <source>
        <dbReference type="ARBA" id="ARBA00001946"/>
    </source>
</evidence>
<keyword evidence="3" id="KW-0997">Cell inner membrane</keyword>
<protein>
    <submittedName>
        <fullName evidence="12">Ribonuclease E/G</fullName>
    </submittedName>
</protein>
<dbReference type="GO" id="GO:0046872">
    <property type="term" value="F:metal ion binding"/>
    <property type="evidence" value="ECO:0007669"/>
    <property type="project" value="UniProtKB-KW"/>
</dbReference>